<dbReference type="GO" id="GO:0006351">
    <property type="term" value="P:DNA-templated transcription"/>
    <property type="evidence" value="ECO:0007669"/>
    <property type="project" value="InterPro"/>
</dbReference>
<evidence type="ECO:0000313" key="4">
    <source>
        <dbReference type="EMBL" id="CZS95244.1"/>
    </source>
</evidence>
<name>A0A1E1KER8_9HELO</name>
<dbReference type="Pfam" id="PF04082">
    <property type="entry name" value="Fungal_trans"/>
    <property type="match status" value="1"/>
</dbReference>
<comment type="subcellular location">
    <subcellularLocation>
        <location evidence="1">Nucleus</location>
    </subcellularLocation>
</comment>
<dbReference type="GO" id="GO:0008270">
    <property type="term" value="F:zinc ion binding"/>
    <property type="evidence" value="ECO:0007669"/>
    <property type="project" value="InterPro"/>
</dbReference>
<dbReference type="AlphaFoldDB" id="A0A1E1KER8"/>
<evidence type="ECO:0000256" key="1">
    <source>
        <dbReference type="ARBA" id="ARBA00004123"/>
    </source>
</evidence>
<dbReference type="OrthoDB" id="3014581at2759"/>
<protein>
    <recommendedName>
        <fullName evidence="3">Xylanolytic transcriptional activator regulatory domain-containing protein</fullName>
    </recommendedName>
</protein>
<dbReference type="CDD" id="cd12148">
    <property type="entry name" value="fungal_TF_MHR"/>
    <property type="match status" value="1"/>
</dbReference>
<organism evidence="4 5">
    <name type="scientific">Rhynchosporium agropyri</name>
    <dbReference type="NCBI Taxonomy" id="914238"/>
    <lineage>
        <taxon>Eukaryota</taxon>
        <taxon>Fungi</taxon>
        <taxon>Dikarya</taxon>
        <taxon>Ascomycota</taxon>
        <taxon>Pezizomycotina</taxon>
        <taxon>Leotiomycetes</taxon>
        <taxon>Helotiales</taxon>
        <taxon>Ploettnerulaceae</taxon>
        <taxon>Rhynchosporium</taxon>
    </lineage>
</organism>
<evidence type="ECO:0000259" key="3">
    <source>
        <dbReference type="Pfam" id="PF04082"/>
    </source>
</evidence>
<evidence type="ECO:0000313" key="5">
    <source>
        <dbReference type="Proteomes" id="UP000178912"/>
    </source>
</evidence>
<gene>
    <name evidence="4" type="ORF">RAG0_04982</name>
</gene>
<dbReference type="PANTHER" id="PTHR31001:SF90">
    <property type="entry name" value="CENTROMERE DNA-BINDING PROTEIN COMPLEX CBF3 SUBUNIT B"/>
    <property type="match status" value="1"/>
</dbReference>
<proteinExistence type="predicted"/>
<keyword evidence="2" id="KW-0539">Nucleus</keyword>
<dbReference type="Proteomes" id="UP000178912">
    <property type="component" value="Unassembled WGS sequence"/>
</dbReference>
<dbReference type="GO" id="GO:0003677">
    <property type="term" value="F:DNA binding"/>
    <property type="evidence" value="ECO:0007669"/>
    <property type="project" value="InterPro"/>
</dbReference>
<dbReference type="InterPro" id="IPR007219">
    <property type="entry name" value="XnlR_reg_dom"/>
</dbReference>
<accession>A0A1E1KER8</accession>
<dbReference type="PANTHER" id="PTHR31001">
    <property type="entry name" value="UNCHARACTERIZED TRANSCRIPTIONAL REGULATORY PROTEIN"/>
    <property type="match status" value="1"/>
</dbReference>
<evidence type="ECO:0000256" key="2">
    <source>
        <dbReference type="ARBA" id="ARBA00023242"/>
    </source>
</evidence>
<dbReference type="InterPro" id="IPR050613">
    <property type="entry name" value="Sec_Metabolite_Reg"/>
</dbReference>
<keyword evidence="5" id="KW-1185">Reference proteome</keyword>
<reference evidence="5" key="1">
    <citation type="submission" date="2016-03" db="EMBL/GenBank/DDBJ databases">
        <authorList>
            <person name="Guldener U."/>
        </authorList>
    </citation>
    <scope>NUCLEOTIDE SEQUENCE [LARGE SCALE GENOMIC DNA]</scope>
    <source>
        <strain evidence="5">04CH-RAC-A.6.1</strain>
    </source>
</reference>
<sequence length="653" mass="73822">MQSPPARRKKESPSQDIKLTKAVSWIETDAFEHTASSMNDLSALDAKITESFGSFVFSVTRPIMAPTFDHNLAVLLPTRAQGEILLDYYLDNVNWIYHVIHVPTVKARFDAVYNSIEMSQSPNHSHLALISTIFALSAYFSTATSRMYFKHSEAMFHSRRWTILAQEALSASNCLAEPNIETLQSLILISQHMMANIGAIATIRTLSATIMYAARTMSLHTIDAARTKKLRENTVVDYVDLEVKRRLWWHIVSTDYANIPIIAGLLSFMSGAQCGTYMIHPKQMHVDYPSNVCDQNISFLGPDAYAQPIEIPTEMTYSLFRFRFSAIYREMVDEAWDIGSDMDDLPYEIVLEFDKKMNNVAFDLENSYAALGKLTLNFMQPEKAGIHYQVSDPKKSSLVRQRDMMYFGLHTRYARLHRPYLVRGAQDSRYSYSRMVCLRSARTVIELGKSMIGSNKALTSFKIWFVNHHVFVSAVILVMDYCFNHEEPRAKERREEILDCFIVLEGSREESTMASRGLTKLKSMLSEKSGDTKRGAFTGNTAAQYHQTSAASDIGQRYTTTLSPTAVLSRPPSTTESMQYSNTEQDFAHYPGGTVMSVKDLNDNFNSGPPAPACQDSWPAYDYFSIDNINFDIDLDVSQLEALFQGIDGTAYS</sequence>
<feature type="domain" description="Xylanolytic transcriptional activator regulatory" evidence="3">
    <location>
        <begin position="86"/>
        <end position="343"/>
    </location>
</feature>
<dbReference type="EMBL" id="FJUX01000021">
    <property type="protein sequence ID" value="CZS95244.1"/>
    <property type="molecule type" value="Genomic_DNA"/>
</dbReference>
<dbReference type="GO" id="GO:0005634">
    <property type="term" value="C:nucleus"/>
    <property type="evidence" value="ECO:0007669"/>
    <property type="project" value="UniProtKB-SubCell"/>
</dbReference>